<sequence>LPMVTLITHFGKKASGTLIRVEWKCRMLCITAKRALNPISQYHSIGNSTRKPRKIQSF</sequence>
<organism evidence="1">
    <name type="scientific">Gongylonema pulchrum</name>
    <dbReference type="NCBI Taxonomy" id="637853"/>
    <lineage>
        <taxon>Eukaryota</taxon>
        <taxon>Metazoa</taxon>
        <taxon>Ecdysozoa</taxon>
        <taxon>Nematoda</taxon>
        <taxon>Chromadorea</taxon>
        <taxon>Rhabditida</taxon>
        <taxon>Spirurina</taxon>
        <taxon>Spiruromorpha</taxon>
        <taxon>Spiruroidea</taxon>
        <taxon>Gongylonematidae</taxon>
        <taxon>Gongylonema</taxon>
    </lineage>
</organism>
<accession>A0A183DHR0</accession>
<name>A0A183DHR0_9BILA</name>
<reference evidence="1" key="1">
    <citation type="submission" date="2016-06" db="UniProtKB">
        <authorList>
            <consortium name="WormBaseParasite"/>
        </authorList>
    </citation>
    <scope>IDENTIFICATION</scope>
</reference>
<protein>
    <submittedName>
        <fullName evidence="1">Uncharacterized protein</fullName>
    </submittedName>
</protein>
<evidence type="ECO:0000313" key="1">
    <source>
        <dbReference type="WBParaSite" id="GPUH_0000826001-mRNA-1"/>
    </source>
</evidence>
<proteinExistence type="predicted"/>
<dbReference type="WBParaSite" id="GPUH_0000826001-mRNA-1">
    <property type="protein sequence ID" value="GPUH_0000826001-mRNA-1"/>
    <property type="gene ID" value="GPUH_0000826001"/>
</dbReference>
<dbReference type="AlphaFoldDB" id="A0A183DHR0"/>